<name>A0ABY6MEA3_9BACT</name>
<dbReference type="InterPro" id="IPR012334">
    <property type="entry name" value="Pectin_lyas_fold"/>
</dbReference>
<evidence type="ECO:0000313" key="1">
    <source>
        <dbReference type="EMBL" id="UZD22097.1"/>
    </source>
</evidence>
<accession>A0ABY6MEA3</accession>
<dbReference type="SUPFAM" id="SSF51126">
    <property type="entry name" value="Pectin lyase-like"/>
    <property type="match status" value="1"/>
</dbReference>
<dbReference type="InterPro" id="IPR011050">
    <property type="entry name" value="Pectin_lyase_fold/virulence"/>
</dbReference>
<dbReference type="RefSeq" id="WP_264808561.1">
    <property type="nucleotide sequence ID" value="NZ_CP110226.1"/>
</dbReference>
<evidence type="ECO:0000313" key="2">
    <source>
        <dbReference type="Proteomes" id="UP001163156"/>
    </source>
</evidence>
<dbReference type="Gene3D" id="2.160.20.10">
    <property type="entry name" value="Single-stranded right-handed beta-helix, Pectin lyase-like"/>
    <property type="match status" value="1"/>
</dbReference>
<gene>
    <name evidence="1" type="ORF">OM944_15645</name>
</gene>
<keyword evidence="2" id="KW-1185">Reference proteome</keyword>
<dbReference type="Proteomes" id="UP001163156">
    <property type="component" value="Chromosome"/>
</dbReference>
<evidence type="ECO:0008006" key="3">
    <source>
        <dbReference type="Google" id="ProtNLM"/>
    </source>
</evidence>
<protein>
    <recommendedName>
        <fullName evidence="3">Pectate lyase superfamily protein domain-containing protein</fullName>
    </recommendedName>
</protein>
<proteinExistence type="predicted"/>
<sequence>MFHLILALLFISAPEDSLLKFQNEITNQNPVRKEVKYSDFGAKGDGKTDDIEAIVAAHKFANEHQLPVKAEDGATYYISGKDLSAIIQTDTDFGTAIFIIDDRAVENRNSPVFLVRSGLASYPVKGVNSLKRNQKKIDLQLPSPALIKVTDSTTKRYIRMGLNQNNGASQTDIFLVDKSGNVDENAPIIWDFEQITEITALPIDEIPLKITGGRFTTIANQEDATYKYYQRNIAIKRSNVIVDGLEHRITGEGEFGSPYGGFLAISTCTNVTVQNTILTGHRIYKKIGNAGKPVSMGTYDIIVNRALNVSFINCSQTNDINDSSFWGIMGSNFSKNLLFDKCSFSRFDAHMGVANATIRNSTLGHMGINAIGTGTFIVENSEIRGRSLINLRSDYGSTWEGKLIIRNCTFVPNGGKTYSASLINGFNSGQHDFGYTCYMPEQIIIENLKIDDSNHPEDYQGPAIFGNFNPARTDDSYKEKYPYVLTKEVTLKNVTTSSGKELGISENEVMFEGVKVEVN</sequence>
<dbReference type="EMBL" id="CP110226">
    <property type="protein sequence ID" value="UZD22097.1"/>
    <property type="molecule type" value="Genomic_DNA"/>
</dbReference>
<reference evidence="1" key="1">
    <citation type="submission" date="2022-10" db="EMBL/GenBank/DDBJ databases">
        <title>Algoriphagus sp. a novel bacteria isolate from halophytes salicornia europaea.</title>
        <authorList>
            <person name="Peng Y."/>
            <person name="Jiang L."/>
            <person name="Lee J."/>
        </authorList>
    </citation>
    <scope>NUCLEOTIDE SEQUENCE</scope>
    <source>
        <strain evidence="1">TR-M5</strain>
    </source>
</reference>
<organism evidence="1 2">
    <name type="scientific">Algoriphagus halophytocola</name>
    <dbReference type="NCBI Taxonomy" id="2991499"/>
    <lineage>
        <taxon>Bacteria</taxon>
        <taxon>Pseudomonadati</taxon>
        <taxon>Bacteroidota</taxon>
        <taxon>Cytophagia</taxon>
        <taxon>Cytophagales</taxon>
        <taxon>Cyclobacteriaceae</taxon>
        <taxon>Algoriphagus</taxon>
    </lineage>
</organism>